<dbReference type="GO" id="GO:0005524">
    <property type="term" value="F:ATP binding"/>
    <property type="evidence" value="ECO:0007669"/>
    <property type="project" value="UniProtKB-KW"/>
</dbReference>
<reference evidence="20 21" key="1">
    <citation type="submission" date="2017-06" db="EMBL/GenBank/DDBJ databases">
        <title>Complete genome sequence of Paenibacillus donghaensis KCTC 13049T isolated from East Sea sediment, South Korea.</title>
        <authorList>
            <person name="Jung B.K."/>
            <person name="Hong S.-J."/>
            <person name="Shin J.-H."/>
        </authorList>
    </citation>
    <scope>NUCLEOTIDE SEQUENCE [LARGE SCALE GENOMIC DNA]</scope>
    <source>
        <strain evidence="20 21">KCTC 13049</strain>
    </source>
</reference>
<dbReference type="SMART" id="SM00448">
    <property type="entry name" value="REC"/>
    <property type="match status" value="1"/>
</dbReference>
<keyword evidence="16" id="KW-1133">Transmembrane helix</keyword>
<evidence type="ECO:0000256" key="13">
    <source>
        <dbReference type="ARBA" id="ARBA00074306"/>
    </source>
</evidence>
<dbReference type="InterPro" id="IPR003594">
    <property type="entry name" value="HATPase_dom"/>
</dbReference>
<comment type="similarity">
    <text evidence="3">In the N-terminal section; belongs to the phytochrome family.</text>
</comment>
<dbReference type="EMBL" id="CP021780">
    <property type="protein sequence ID" value="ASA21326.1"/>
    <property type="molecule type" value="Genomic_DNA"/>
</dbReference>
<dbReference type="PANTHER" id="PTHR43047">
    <property type="entry name" value="TWO-COMPONENT HISTIDINE PROTEIN KINASE"/>
    <property type="match status" value="1"/>
</dbReference>
<feature type="coiled-coil region" evidence="15">
    <location>
        <begin position="431"/>
        <end position="510"/>
    </location>
</feature>
<dbReference type="Pfam" id="PF02518">
    <property type="entry name" value="HATPase_c"/>
    <property type="match status" value="1"/>
</dbReference>
<dbReference type="InterPro" id="IPR004358">
    <property type="entry name" value="Sig_transdc_His_kin-like_C"/>
</dbReference>
<dbReference type="SUPFAM" id="SSF47384">
    <property type="entry name" value="Homodimeric domain of signal transducing histidine kinase"/>
    <property type="match status" value="1"/>
</dbReference>
<dbReference type="Gene3D" id="6.10.340.10">
    <property type="match status" value="1"/>
</dbReference>
<dbReference type="Pfam" id="PF05227">
    <property type="entry name" value="CHASE3"/>
    <property type="match status" value="1"/>
</dbReference>
<evidence type="ECO:0000256" key="7">
    <source>
        <dbReference type="ARBA" id="ARBA00022679"/>
    </source>
</evidence>
<evidence type="ECO:0000256" key="1">
    <source>
        <dbReference type="ARBA" id="ARBA00000085"/>
    </source>
</evidence>
<dbReference type="InterPro" id="IPR029016">
    <property type="entry name" value="GAF-like_dom_sf"/>
</dbReference>
<dbReference type="OrthoDB" id="9790669at2"/>
<dbReference type="CDD" id="cd00082">
    <property type="entry name" value="HisKA"/>
    <property type="match status" value="1"/>
</dbReference>
<dbReference type="Pfam" id="PF00672">
    <property type="entry name" value="HAMP"/>
    <property type="match status" value="1"/>
</dbReference>
<comment type="catalytic activity">
    <reaction evidence="1">
        <text>ATP + protein L-histidine = ADP + protein N-phospho-L-histidine.</text>
        <dbReference type="EC" id="2.7.13.3"/>
    </reaction>
</comment>
<feature type="transmembrane region" description="Helical" evidence="16">
    <location>
        <begin position="20"/>
        <end position="38"/>
    </location>
</feature>
<dbReference type="PRINTS" id="PR00344">
    <property type="entry name" value="BCTRLSENSOR"/>
</dbReference>
<dbReference type="Pfam" id="PF00512">
    <property type="entry name" value="HisKA"/>
    <property type="match status" value="1"/>
</dbReference>
<evidence type="ECO:0000259" key="18">
    <source>
        <dbReference type="PROSITE" id="PS50110"/>
    </source>
</evidence>
<dbReference type="Pfam" id="PF13185">
    <property type="entry name" value="GAF_2"/>
    <property type="match status" value="1"/>
</dbReference>
<organism evidence="20 21">
    <name type="scientific">Paenibacillus donghaensis</name>
    <dbReference type="NCBI Taxonomy" id="414771"/>
    <lineage>
        <taxon>Bacteria</taxon>
        <taxon>Bacillati</taxon>
        <taxon>Bacillota</taxon>
        <taxon>Bacilli</taxon>
        <taxon>Bacillales</taxon>
        <taxon>Paenibacillaceae</taxon>
        <taxon>Paenibacillus</taxon>
    </lineage>
</organism>
<keyword evidence="10" id="KW-0067">ATP-binding</keyword>
<evidence type="ECO:0000256" key="8">
    <source>
        <dbReference type="ARBA" id="ARBA00022741"/>
    </source>
</evidence>
<dbReference type="InterPro" id="IPR011006">
    <property type="entry name" value="CheY-like_superfamily"/>
</dbReference>
<dbReference type="Gene3D" id="3.30.450.40">
    <property type="match status" value="1"/>
</dbReference>
<dbReference type="InterPro" id="IPR003660">
    <property type="entry name" value="HAMP_dom"/>
</dbReference>
<dbReference type="PROSITE" id="PS50110">
    <property type="entry name" value="RESPONSE_REGULATORY"/>
    <property type="match status" value="1"/>
</dbReference>
<keyword evidence="7" id="KW-0808">Transferase</keyword>
<evidence type="ECO:0000256" key="12">
    <source>
        <dbReference type="ARBA" id="ARBA00023136"/>
    </source>
</evidence>
<sequence length="921" mass="103608">MEVSLLFDNESRSLKIRGKIALGYLMILVMLGLFLVIVSSRIKDLEQETVFLSDHDMQVHELTYLIEKNVLDMETGQRGYALTGDTEYLDPYNNGLVEWRINYAKLRKLISDNPAQIENLSNIKTNIEKWVTIAGQNVIELKRAGDDEAVNAYFKDDAGKAVIDLIRNQSDYFRDNERKLTSERITELKSGNDKLLITMYVLWSLVALLATIITYVISGSIVNPLRSVIQAIHEIASGGSRSERIVVRTHDEIYDLGSATNSLLDTVQQEQWGSERLSHMSSLLQEVTNLPQLCRTFMNKIAETFEMQYGVIYVLNDLKKYERCYSYAGTRNEEVAMGVNQFAPGEGLIGECARDQRVRVLTELPQDYISINTGLARVAPRYAIIAPVVFENRTLAVLELASLNAWPAYRLELLSELLNMTGVTMNSVMTRVEIQKLYSKSQEKNKELEIQSEELQVQSEELQVQAEELQSYSQELLILNKELKNQKAVAENAAEELEKYNEQLQLSSRYKSEFLANMSHELRTPLNSMLILSQLLNENRNGTLTDEEQTYTSVIYSSGTDLLNLINDILDLSKVEAGKILVEVDAVNLTELPALLRGYFDKTAEQENLTFTIEISAEVPELFYTDEMRLHQILRNLLSNAFKFTEQGSVQLTLTRLEAVQLNAYTSAEPVLAFAVKDSGVGVSVKNQELIFEAFRQADGSTTRKYGGTGLGLSISLQLAQLLGGHVELDSIAGSGSTFTLYLPCREQEPEEEPEAAETEALLAEPVQEESIPAQPAVGGSRQTDMEFQQLQGKTVLIVDDDERNIYALQRGLAPYEMNILSAHSGYECLQIIREQPDVDIVLLDIMMPNLDGYDTLSIIRDELGLPKLPIIAISAKTMKEEREKCLNAGANDFMSKPVDIKDVVSRMYLWLAVNPSLTDF</sequence>
<keyword evidence="15" id="KW-0175">Coiled coil</keyword>
<dbReference type="Pfam" id="PF00072">
    <property type="entry name" value="Response_reg"/>
    <property type="match status" value="1"/>
</dbReference>
<dbReference type="InterPro" id="IPR036097">
    <property type="entry name" value="HisK_dim/P_sf"/>
</dbReference>
<dbReference type="CDD" id="cd19410">
    <property type="entry name" value="HK9-like_sensor"/>
    <property type="match status" value="1"/>
</dbReference>
<feature type="domain" description="HAMP" evidence="19">
    <location>
        <begin position="219"/>
        <end position="272"/>
    </location>
</feature>
<dbReference type="Gene3D" id="1.10.287.130">
    <property type="match status" value="1"/>
</dbReference>
<dbReference type="SMART" id="SM00065">
    <property type="entry name" value="GAF"/>
    <property type="match status" value="1"/>
</dbReference>
<dbReference type="InterPro" id="IPR003661">
    <property type="entry name" value="HisK_dim/P_dom"/>
</dbReference>
<dbReference type="SUPFAM" id="SSF52172">
    <property type="entry name" value="CheY-like"/>
    <property type="match status" value="1"/>
</dbReference>
<dbReference type="RefSeq" id="WP_087915337.1">
    <property type="nucleotide sequence ID" value="NZ_CP021780.1"/>
</dbReference>
<dbReference type="InterPro" id="IPR001789">
    <property type="entry name" value="Sig_transdc_resp-reg_receiver"/>
</dbReference>
<evidence type="ECO:0000256" key="11">
    <source>
        <dbReference type="ARBA" id="ARBA00023012"/>
    </source>
</evidence>
<evidence type="ECO:0000259" key="19">
    <source>
        <dbReference type="PROSITE" id="PS50885"/>
    </source>
</evidence>
<evidence type="ECO:0000256" key="14">
    <source>
        <dbReference type="PROSITE-ProRule" id="PRU00169"/>
    </source>
</evidence>
<comment type="subcellular location">
    <subcellularLocation>
        <location evidence="2">Cell membrane</location>
        <topology evidence="2">Multi-pass membrane protein</topology>
    </subcellularLocation>
</comment>
<dbReference type="SUPFAM" id="SSF55781">
    <property type="entry name" value="GAF domain-like"/>
    <property type="match status" value="1"/>
</dbReference>
<dbReference type="EC" id="2.7.13.3" evidence="4"/>
<evidence type="ECO:0000256" key="3">
    <source>
        <dbReference type="ARBA" id="ARBA00006402"/>
    </source>
</evidence>
<evidence type="ECO:0000256" key="10">
    <source>
        <dbReference type="ARBA" id="ARBA00022840"/>
    </source>
</evidence>
<gene>
    <name evidence="20" type="ORF">B9T62_11335</name>
</gene>
<evidence type="ECO:0000256" key="9">
    <source>
        <dbReference type="ARBA" id="ARBA00022777"/>
    </source>
</evidence>
<dbReference type="Gene3D" id="3.40.50.2300">
    <property type="match status" value="1"/>
</dbReference>
<evidence type="ECO:0000313" key="21">
    <source>
        <dbReference type="Proteomes" id="UP000249890"/>
    </source>
</evidence>
<dbReference type="SMART" id="SM00388">
    <property type="entry name" value="HisKA"/>
    <property type="match status" value="1"/>
</dbReference>
<evidence type="ECO:0000256" key="15">
    <source>
        <dbReference type="SAM" id="Coils"/>
    </source>
</evidence>
<keyword evidence="9" id="KW-0418">Kinase</keyword>
<proteinExistence type="inferred from homology"/>
<dbReference type="AlphaFoldDB" id="A0A2Z2K5F3"/>
<dbReference type="KEGG" id="pdh:B9T62_11335"/>
<keyword evidence="8" id="KW-0547">Nucleotide-binding</keyword>
<dbReference type="InterPro" id="IPR007891">
    <property type="entry name" value="CHASE3"/>
</dbReference>
<evidence type="ECO:0000313" key="20">
    <source>
        <dbReference type="EMBL" id="ASA21326.1"/>
    </source>
</evidence>
<dbReference type="PROSITE" id="PS50885">
    <property type="entry name" value="HAMP"/>
    <property type="match status" value="1"/>
</dbReference>
<keyword evidence="11" id="KW-0902">Two-component regulatory system</keyword>
<feature type="modified residue" description="4-aspartylphosphate" evidence="14">
    <location>
        <position position="845"/>
    </location>
</feature>
<evidence type="ECO:0000256" key="4">
    <source>
        <dbReference type="ARBA" id="ARBA00012438"/>
    </source>
</evidence>
<protein>
    <recommendedName>
        <fullName evidence="13">Circadian input-output histidine kinase CikA</fullName>
        <ecNumber evidence="4">2.7.13.3</ecNumber>
    </recommendedName>
</protein>
<name>A0A2Z2K5F3_9BACL</name>
<evidence type="ECO:0000256" key="5">
    <source>
        <dbReference type="ARBA" id="ARBA00022475"/>
    </source>
</evidence>
<dbReference type="CDD" id="cd17546">
    <property type="entry name" value="REC_hyHK_CKI1_RcsC-like"/>
    <property type="match status" value="1"/>
</dbReference>
<dbReference type="Proteomes" id="UP000249890">
    <property type="component" value="Chromosome"/>
</dbReference>
<accession>A0A2Z2K5F3</accession>
<evidence type="ECO:0000259" key="17">
    <source>
        <dbReference type="PROSITE" id="PS50109"/>
    </source>
</evidence>
<dbReference type="CDD" id="cd16922">
    <property type="entry name" value="HATPase_EvgS-ArcB-TorS-like"/>
    <property type="match status" value="1"/>
</dbReference>
<dbReference type="CDD" id="cd06225">
    <property type="entry name" value="HAMP"/>
    <property type="match status" value="1"/>
</dbReference>
<dbReference type="FunFam" id="3.30.565.10:FF:000010">
    <property type="entry name" value="Sensor histidine kinase RcsC"/>
    <property type="match status" value="1"/>
</dbReference>
<dbReference type="InterPro" id="IPR036890">
    <property type="entry name" value="HATPase_C_sf"/>
</dbReference>
<dbReference type="GO" id="GO:0000155">
    <property type="term" value="F:phosphorelay sensor kinase activity"/>
    <property type="evidence" value="ECO:0007669"/>
    <property type="project" value="InterPro"/>
</dbReference>
<dbReference type="InterPro" id="IPR005467">
    <property type="entry name" value="His_kinase_dom"/>
</dbReference>
<evidence type="ECO:0000256" key="6">
    <source>
        <dbReference type="ARBA" id="ARBA00022553"/>
    </source>
</evidence>
<keyword evidence="6 14" id="KW-0597">Phosphoprotein</keyword>
<feature type="transmembrane region" description="Helical" evidence="16">
    <location>
        <begin position="195"/>
        <end position="217"/>
    </location>
</feature>
<feature type="domain" description="Histidine kinase" evidence="17">
    <location>
        <begin position="517"/>
        <end position="747"/>
    </location>
</feature>
<keyword evidence="16" id="KW-0812">Transmembrane</keyword>
<keyword evidence="12 16" id="KW-0472">Membrane</keyword>
<dbReference type="SUPFAM" id="SSF158472">
    <property type="entry name" value="HAMP domain-like"/>
    <property type="match status" value="1"/>
</dbReference>
<evidence type="ECO:0000256" key="2">
    <source>
        <dbReference type="ARBA" id="ARBA00004651"/>
    </source>
</evidence>
<dbReference type="SMART" id="SM00387">
    <property type="entry name" value="HATPase_c"/>
    <property type="match status" value="1"/>
</dbReference>
<dbReference type="SUPFAM" id="SSF55874">
    <property type="entry name" value="ATPase domain of HSP90 chaperone/DNA topoisomerase II/histidine kinase"/>
    <property type="match status" value="1"/>
</dbReference>
<feature type="domain" description="Response regulatory" evidence="18">
    <location>
        <begin position="795"/>
        <end position="912"/>
    </location>
</feature>
<dbReference type="Gene3D" id="3.30.565.10">
    <property type="entry name" value="Histidine kinase-like ATPase, C-terminal domain"/>
    <property type="match status" value="1"/>
</dbReference>
<evidence type="ECO:0000256" key="16">
    <source>
        <dbReference type="SAM" id="Phobius"/>
    </source>
</evidence>
<dbReference type="PROSITE" id="PS50109">
    <property type="entry name" value="HIS_KIN"/>
    <property type="match status" value="1"/>
</dbReference>
<keyword evidence="21" id="KW-1185">Reference proteome</keyword>
<dbReference type="InterPro" id="IPR003018">
    <property type="entry name" value="GAF"/>
</dbReference>
<dbReference type="GO" id="GO:0005886">
    <property type="term" value="C:plasma membrane"/>
    <property type="evidence" value="ECO:0007669"/>
    <property type="project" value="UniProtKB-SubCell"/>
</dbReference>
<keyword evidence="5" id="KW-1003">Cell membrane</keyword>